<proteinExistence type="predicted"/>
<dbReference type="EMBL" id="VSSQ01016981">
    <property type="protein sequence ID" value="MPM58839.1"/>
    <property type="molecule type" value="Genomic_DNA"/>
</dbReference>
<reference evidence="1" key="1">
    <citation type="submission" date="2019-08" db="EMBL/GenBank/DDBJ databases">
        <authorList>
            <person name="Kucharzyk K."/>
            <person name="Murdoch R.W."/>
            <person name="Higgins S."/>
            <person name="Loffler F."/>
        </authorList>
    </citation>
    <scope>NUCLEOTIDE SEQUENCE</scope>
</reference>
<accession>A0A645B0B4</accession>
<gene>
    <name evidence="1" type="ORF">SDC9_105672</name>
</gene>
<comment type="caution">
    <text evidence="1">The sequence shown here is derived from an EMBL/GenBank/DDBJ whole genome shotgun (WGS) entry which is preliminary data.</text>
</comment>
<sequence>MRRMKQHGVAKSRPLLQDRCINHAVASPSAWICRQHHCAPLLTVHGNAPRPGDLIGRFTVKRYIFRHRGQADPQNHQDAHQNCRENCQHLQGKSPVLFYWVPLIHRISPLLCAKPVSCISGIKIVSHAFKREIIWNKPDLSLTL</sequence>
<dbReference type="AlphaFoldDB" id="A0A645B0B4"/>
<name>A0A645B0B4_9ZZZZ</name>
<protein>
    <submittedName>
        <fullName evidence="1">Uncharacterized protein</fullName>
    </submittedName>
</protein>
<evidence type="ECO:0000313" key="1">
    <source>
        <dbReference type="EMBL" id="MPM58839.1"/>
    </source>
</evidence>
<organism evidence="1">
    <name type="scientific">bioreactor metagenome</name>
    <dbReference type="NCBI Taxonomy" id="1076179"/>
    <lineage>
        <taxon>unclassified sequences</taxon>
        <taxon>metagenomes</taxon>
        <taxon>ecological metagenomes</taxon>
    </lineage>
</organism>